<dbReference type="EMBL" id="QAAD01000001">
    <property type="protein sequence ID" value="PTN10662.1"/>
    <property type="molecule type" value="Genomic_DNA"/>
</dbReference>
<evidence type="ECO:0000256" key="1">
    <source>
        <dbReference type="ARBA" id="ARBA00022801"/>
    </source>
</evidence>
<dbReference type="InterPro" id="IPR008979">
    <property type="entry name" value="Galactose-bd-like_sf"/>
</dbReference>
<keyword evidence="1" id="KW-0378">Hydrolase</keyword>
<dbReference type="GO" id="GO:0001681">
    <property type="term" value="F:sialate O-acetylesterase activity"/>
    <property type="evidence" value="ECO:0007669"/>
    <property type="project" value="InterPro"/>
</dbReference>
<dbReference type="Proteomes" id="UP000243525">
    <property type="component" value="Unassembled WGS sequence"/>
</dbReference>
<keyword evidence="4" id="KW-1185">Reference proteome</keyword>
<dbReference type="InterPro" id="IPR039329">
    <property type="entry name" value="SIAE"/>
</dbReference>
<comment type="caution">
    <text evidence="3">The sequence shown here is derived from an EMBL/GenBank/DDBJ whole genome shotgun (WGS) entry which is preliminary data.</text>
</comment>
<dbReference type="AlphaFoldDB" id="A0A2T5C6Y0"/>
<dbReference type="Pfam" id="PF03629">
    <property type="entry name" value="SASA"/>
    <property type="match status" value="2"/>
</dbReference>
<dbReference type="Gene3D" id="2.60.40.10">
    <property type="entry name" value="Immunoglobulins"/>
    <property type="match status" value="1"/>
</dbReference>
<feature type="domain" description="Sialate O-acetylesterase" evidence="2">
    <location>
        <begin position="95"/>
        <end position="213"/>
    </location>
</feature>
<dbReference type="PANTHER" id="PTHR22901">
    <property type="entry name" value="SIALATE O-ACETYLESTERASE"/>
    <property type="match status" value="1"/>
</dbReference>
<dbReference type="Gene3D" id="3.40.50.1110">
    <property type="entry name" value="SGNH hydrolase"/>
    <property type="match status" value="2"/>
</dbReference>
<name>A0A2T5C6Y0_9BACT</name>
<protein>
    <submittedName>
        <fullName evidence="3">Sialate O-acetylesterase</fullName>
    </submittedName>
</protein>
<dbReference type="SUPFAM" id="SSF49785">
    <property type="entry name" value="Galactose-binding domain-like"/>
    <property type="match status" value="1"/>
</dbReference>
<dbReference type="SUPFAM" id="SSF52266">
    <property type="entry name" value="SGNH hydrolase"/>
    <property type="match status" value="1"/>
</dbReference>
<evidence type="ECO:0000313" key="3">
    <source>
        <dbReference type="EMBL" id="PTN10662.1"/>
    </source>
</evidence>
<evidence type="ECO:0000259" key="2">
    <source>
        <dbReference type="Pfam" id="PF03629"/>
    </source>
</evidence>
<gene>
    <name evidence="3" type="ORF">C8N47_101313</name>
</gene>
<dbReference type="InterPro" id="IPR005181">
    <property type="entry name" value="SASA"/>
</dbReference>
<sequence length="630" mass="70818">MLLIVLLGLGLSTQAAVRLPRLVSNGMVLQRDMPVKIWGWADAGERVNVEFRGQSYKTKADKQGNWAIDLAANAAGGPYSLKVNEIELTNILIGDVWLCSGQSNMELPIRRVMDLYKNEIRKVDNPQIRLFKVPMRYIFTETKTDYEGGDWKTATAENILDFSAVAYFFAADLYQKYQVPIGLVSSAVGGSPAEAWLSETSLKKYPNYWQTAQQCCSAAFVDSVKSADQNRIREWHKELNKKDQGVNHWSTGDVDVSDWSETSLPGYWSEQNIDFKNGSLWFCKEFELTDDLATEDAVLRLGRIIDADSAFVNGKFVGNITYQYPPRIYNVPASVLKPGKNQLMVRVISQSGRGGFMPDKPYALRFPNDTIDLTGQWHYRIGAEMPQLESQTFFQYKPGGLYKGMINPALNYTLKGVIWYQGESNTDRPGEYRQLFGDLIRDWRTQFQRPVLPFLFVQLANLGEPQKLPAESNWAELRDAQRRTLELPKTGMAVIYDIGEWNDIHPLNKKEVGHRLSLLAQSVAYGDSSVVYSGPLYQSMEIDDSSIVLTFASVGSGLFTNSLLQGFQIAGEDGRFEWAHAVVLDKNTVKVSNENVPHPTTVRYGWANNPADANLKNKEGLPASPFTTSN</sequence>
<evidence type="ECO:0000313" key="4">
    <source>
        <dbReference type="Proteomes" id="UP000243525"/>
    </source>
</evidence>
<dbReference type="InterPro" id="IPR013783">
    <property type="entry name" value="Ig-like_fold"/>
</dbReference>
<reference evidence="3 4" key="1">
    <citation type="submission" date="2018-04" db="EMBL/GenBank/DDBJ databases">
        <title>Genomic Encyclopedia of Archaeal and Bacterial Type Strains, Phase II (KMG-II): from individual species to whole genera.</title>
        <authorList>
            <person name="Goeker M."/>
        </authorList>
    </citation>
    <scope>NUCLEOTIDE SEQUENCE [LARGE SCALE GENOMIC DNA]</scope>
    <source>
        <strain evidence="3 4">DSM 28823</strain>
    </source>
</reference>
<proteinExistence type="predicted"/>
<dbReference type="PANTHER" id="PTHR22901:SF0">
    <property type="entry name" value="SIALATE O-ACETYLESTERASE"/>
    <property type="match status" value="1"/>
</dbReference>
<feature type="domain" description="Sialate O-acetylesterase" evidence="2">
    <location>
        <begin position="399"/>
        <end position="493"/>
    </location>
</feature>
<dbReference type="GO" id="GO:0005975">
    <property type="term" value="P:carbohydrate metabolic process"/>
    <property type="evidence" value="ECO:0007669"/>
    <property type="project" value="TreeGrafter"/>
</dbReference>
<organism evidence="3 4">
    <name type="scientific">Mangrovibacterium marinum</name>
    <dbReference type="NCBI Taxonomy" id="1639118"/>
    <lineage>
        <taxon>Bacteria</taxon>
        <taxon>Pseudomonadati</taxon>
        <taxon>Bacteroidota</taxon>
        <taxon>Bacteroidia</taxon>
        <taxon>Marinilabiliales</taxon>
        <taxon>Prolixibacteraceae</taxon>
        <taxon>Mangrovibacterium</taxon>
    </lineage>
</organism>
<dbReference type="InterPro" id="IPR036514">
    <property type="entry name" value="SGNH_hydro_sf"/>
</dbReference>
<accession>A0A2T5C6Y0</accession>
<dbReference type="Gene3D" id="2.60.120.260">
    <property type="entry name" value="Galactose-binding domain-like"/>
    <property type="match status" value="1"/>
</dbReference>